<dbReference type="PANTHER" id="PTHR30146:SF95">
    <property type="entry name" value="RIBOSE OPERON REPRESSOR"/>
    <property type="match status" value="1"/>
</dbReference>
<organism evidence="6 7">
    <name type="scientific">Paenibacillus harenae</name>
    <dbReference type="NCBI Taxonomy" id="306543"/>
    <lineage>
        <taxon>Bacteria</taxon>
        <taxon>Bacillati</taxon>
        <taxon>Bacillota</taxon>
        <taxon>Bacilli</taxon>
        <taxon>Bacillales</taxon>
        <taxon>Paenibacillaceae</taxon>
        <taxon>Paenibacillus</taxon>
    </lineage>
</organism>
<name>A0ABT9TY38_PAEHA</name>
<evidence type="ECO:0000256" key="2">
    <source>
        <dbReference type="ARBA" id="ARBA00023015"/>
    </source>
</evidence>
<dbReference type="SUPFAM" id="SSF46785">
    <property type="entry name" value="Winged helix' DNA-binding domain"/>
    <property type="match status" value="1"/>
</dbReference>
<keyword evidence="2" id="KW-0805">Transcription regulation</keyword>
<dbReference type="Pfam" id="PF00392">
    <property type="entry name" value="GntR"/>
    <property type="match status" value="1"/>
</dbReference>
<keyword evidence="4" id="KW-0804">Transcription</keyword>
<dbReference type="SMART" id="SM00345">
    <property type="entry name" value="HTH_GNTR"/>
    <property type="match status" value="1"/>
</dbReference>
<dbReference type="PANTHER" id="PTHR30146">
    <property type="entry name" value="LACI-RELATED TRANSCRIPTIONAL REPRESSOR"/>
    <property type="match status" value="1"/>
</dbReference>
<keyword evidence="3 6" id="KW-0238">DNA-binding</keyword>
<protein>
    <submittedName>
        <fullName evidence="6">DNA-binding LacI/PurR family transcriptional regulator</fullName>
    </submittedName>
</protein>
<keyword evidence="1" id="KW-0678">Repressor</keyword>
<keyword evidence="7" id="KW-1185">Reference proteome</keyword>
<evidence type="ECO:0000256" key="4">
    <source>
        <dbReference type="ARBA" id="ARBA00023163"/>
    </source>
</evidence>
<evidence type="ECO:0000256" key="3">
    <source>
        <dbReference type="ARBA" id="ARBA00023125"/>
    </source>
</evidence>
<dbReference type="InterPro" id="IPR036390">
    <property type="entry name" value="WH_DNA-bd_sf"/>
</dbReference>
<feature type="domain" description="HTH gntR-type" evidence="5">
    <location>
        <begin position="4"/>
        <end position="72"/>
    </location>
</feature>
<dbReference type="GO" id="GO:0003677">
    <property type="term" value="F:DNA binding"/>
    <property type="evidence" value="ECO:0007669"/>
    <property type="project" value="UniProtKB-KW"/>
</dbReference>
<dbReference type="EMBL" id="JAUSSU010000003">
    <property type="protein sequence ID" value="MDQ0112280.1"/>
    <property type="molecule type" value="Genomic_DNA"/>
</dbReference>
<dbReference type="InterPro" id="IPR028082">
    <property type="entry name" value="Peripla_BP_I"/>
</dbReference>
<comment type="caution">
    <text evidence="6">The sequence shown here is derived from an EMBL/GenBank/DDBJ whole genome shotgun (WGS) entry which is preliminary data.</text>
</comment>
<accession>A0ABT9TY38</accession>
<dbReference type="Gene3D" id="1.10.10.10">
    <property type="entry name" value="Winged helix-like DNA-binding domain superfamily/Winged helix DNA-binding domain"/>
    <property type="match status" value="1"/>
</dbReference>
<dbReference type="CDD" id="cd06267">
    <property type="entry name" value="PBP1_LacI_sugar_binding-like"/>
    <property type="match status" value="1"/>
</dbReference>
<dbReference type="Pfam" id="PF13377">
    <property type="entry name" value="Peripla_BP_3"/>
    <property type="match status" value="1"/>
</dbReference>
<dbReference type="Gene3D" id="3.40.50.2300">
    <property type="match status" value="2"/>
</dbReference>
<dbReference type="CDD" id="cd07377">
    <property type="entry name" value="WHTH_GntR"/>
    <property type="match status" value="1"/>
</dbReference>
<evidence type="ECO:0000313" key="7">
    <source>
        <dbReference type="Proteomes" id="UP001229346"/>
    </source>
</evidence>
<dbReference type="PROSITE" id="PS50949">
    <property type="entry name" value="HTH_GNTR"/>
    <property type="match status" value="1"/>
</dbReference>
<evidence type="ECO:0000259" key="5">
    <source>
        <dbReference type="PROSITE" id="PS50949"/>
    </source>
</evidence>
<dbReference type="SUPFAM" id="SSF53822">
    <property type="entry name" value="Periplasmic binding protein-like I"/>
    <property type="match status" value="1"/>
</dbReference>
<dbReference type="InterPro" id="IPR036388">
    <property type="entry name" value="WH-like_DNA-bd_sf"/>
</dbReference>
<evidence type="ECO:0000313" key="6">
    <source>
        <dbReference type="EMBL" id="MDQ0112280.1"/>
    </source>
</evidence>
<dbReference type="InterPro" id="IPR000524">
    <property type="entry name" value="Tscrpt_reg_HTH_GntR"/>
</dbReference>
<proteinExistence type="predicted"/>
<dbReference type="InterPro" id="IPR046335">
    <property type="entry name" value="LacI/GalR-like_sensor"/>
</dbReference>
<sequence>MKNHPLYKQIQVDILGQIKAGKLRPGDRVPSEKELAELYRVSQITSKNALIGLADEGVLVRVQGKGTFVRQEGESAQTMENASQRGAIGLILPCMKTKVDQKILDSIEKYVTASGYSLHVRITRESQAEESAAIEAMVNDGVRGLIIFPTEEERYNESILRLSLDKFPHVLIDRFLKEIRTYSVSSDNMTGTEQAISYLLDNGHEHIALITPEITNTATEERVVGFEKAYMARKLPIDKDLWCVLRIEDISGGNAQAIIEAFLSERPAITAAFVVNVELTNYAYYAAKRMRKAVPDELELVCFDRPDFQDVSHLQQNEDEMCKVTVELLHAQLQGEYDPRRIVVPVTFNNKRT</sequence>
<dbReference type="Proteomes" id="UP001229346">
    <property type="component" value="Unassembled WGS sequence"/>
</dbReference>
<reference evidence="6 7" key="1">
    <citation type="submission" date="2023-07" db="EMBL/GenBank/DDBJ databases">
        <title>Sorghum-associated microbial communities from plants grown in Nebraska, USA.</title>
        <authorList>
            <person name="Schachtman D."/>
        </authorList>
    </citation>
    <scope>NUCLEOTIDE SEQUENCE [LARGE SCALE GENOMIC DNA]</scope>
    <source>
        <strain evidence="6 7">CC482</strain>
    </source>
</reference>
<evidence type="ECO:0000256" key="1">
    <source>
        <dbReference type="ARBA" id="ARBA00022491"/>
    </source>
</evidence>
<gene>
    <name evidence="6" type="ORF">J2T15_001715</name>
</gene>